<name>A0AAN7LHE7_TRANT</name>
<reference evidence="1 2" key="1">
    <citation type="journal article" date="2023" name="Hortic Res">
        <title>Pangenome of water caltrop reveals structural variations and asymmetric subgenome divergence after allopolyploidization.</title>
        <authorList>
            <person name="Zhang X."/>
            <person name="Chen Y."/>
            <person name="Wang L."/>
            <person name="Yuan Y."/>
            <person name="Fang M."/>
            <person name="Shi L."/>
            <person name="Lu R."/>
            <person name="Comes H.P."/>
            <person name="Ma Y."/>
            <person name="Chen Y."/>
            <person name="Huang G."/>
            <person name="Zhou Y."/>
            <person name="Zheng Z."/>
            <person name="Qiu Y."/>
        </authorList>
    </citation>
    <scope>NUCLEOTIDE SEQUENCE [LARGE SCALE GENOMIC DNA]</scope>
    <source>
        <strain evidence="1">F231</strain>
    </source>
</reference>
<organism evidence="1 2">
    <name type="scientific">Trapa natans</name>
    <name type="common">Water chestnut</name>
    <dbReference type="NCBI Taxonomy" id="22666"/>
    <lineage>
        <taxon>Eukaryota</taxon>
        <taxon>Viridiplantae</taxon>
        <taxon>Streptophyta</taxon>
        <taxon>Embryophyta</taxon>
        <taxon>Tracheophyta</taxon>
        <taxon>Spermatophyta</taxon>
        <taxon>Magnoliopsida</taxon>
        <taxon>eudicotyledons</taxon>
        <taxon>Gunneridae</taxon>
        <taxon>Pentapetalae</taxon>
        <taxon>rosids</taxon>
        <taxon>malvids</taxon>
        <taxon>Myrtales</taxon>
        <taxon>Lythraceae</taxon>
        <taxon>Trapa</taxon>
    </lineage>
</organism>
<accession>A0AAN7LHE7</accession>
<dbReference type="EMBL" id="JAXQNO010000015">
    <property type="protein sequence ID" value="KAK4783083.1"/>
    <property type="molecule type" value="Genomic_DNA"/>
</dbReference>
<dbReference type="Proteomes" id="UP001346149">
    <property type="component" value="Unassembled WGS sequence"/>
</dbReference>
<gene>
    <name evidence="1" type="ORF">SAY86_007457</name>
</gene>
<comment type="caution">
    <text evidence="1">The sequence shown here is derived from an EMBL/GenBank/DDBJ whole genome shotgun (WGS) entry which is preliminary data.</text>
</comment>
<evidence type="ECO:0000313" key="1">
    <source>
        <dbReference type="EMBL" id="KAK4783083.1"/>
    </source>
</evidence>
<sequence length="126" mass="14098">MSIGSSEVMILGDVKDYARDIVLKEIEKLWANGLARALCHFLWRGIFVQKHSEPYVVGRQHSWFSLSNQNRVHCDASKMLFPSLSEPGACFPLKESNGFVDIRLRTAIIPEADFGTCGKEGQQIGT</sequence>
<proteinExistence type="predicted"/>
<evidence type="ECO:0000313" key="2">
    <source>
        <dbReference type="Proteomes" id="UP001346149"/>
    </source>
</evidence>
<keyword evidence="2" id="KW-1185">Reference proteome</keyword>
<protein>
    <submittedName>
        <fullName evidence="1">Uncharacterized protein</fullName>
    </submittedName>
</protein>
<dbReference type="AlphaFoldDB" id="A0AAN7LHE7"/>